<evidence type="ECO:0000313" key="2">
    <source>
        <dbReference type="Proteomes" id="UP000595814"/>
    </source>
</evidence>
<keyword evidence="2" id="KW-1185">Reference proteome</keyword>
<evidence type="ECO:0000313" key="1">
    <source>
        <dbReference type="EMBL" id="QQK07640.1"/>
    </source>
</evidence>
<reference evidence="1 2" key="1">
    <citation type="journal article" date="2022" name="Int. J. Syst. Evol. Microbiol.">
        <title>Miniphocaeibacter halophilus sp. nov., an ammonium-tolerant acetate-producing bacterium isolated from a biogas system.</title>
        <authorList>
            <person name="Schnurer A."/>
            <person name="Singh A."/>
            <person name="Bi S."/>
            <person name="Qiao W."/>
            <person name="Westerholm M."/>
        </authorList>
    </citation>
    <scope>NUCLEOTIDE SEQUENCE [LARGE SCALE GENOMIC DNA]</scope>
    <source>
        <strain evidence="1 2">AMB_01</strain>
    </source>
</reference>
<organism evidence="1 2">
    <name type="scientific">Miniphocaeibacter halophilus</name>
    <dbReference type="NCBI Taxonomy" id="2931922"/>
    <lineage>
        <taxon>Bacteria</taxon>
        <taxon>Bacillati</taxon>
        <taxon>Bacillota</taxon>
        <taxon>Tissierellia</taxon>
        <taxon>Tissierellales</taxon>
        <taxon>Peptoniphilaceae</taxon>
        <taxon>Miniphocaeibacter</taxon>
    </lineage>
</organism>
<dbReference type="EMBL" id="CP066744">
    <property type="protein sequence ID" value="QQK07640.1"/>
    <property type="molecule type" value="Genomic_DNA"/>
</dbReference>
<gene>
    <name evidence="1" type="primary">mtaB</name>
    <name evidence="1" type="ORF">JFY71_10145</name>
</gene>
<name>A0AC61MPV5_9FIRM</name>
<proteinExistence type="predicted"/>
<protein>
    <submittedName>
        <fullName evidence="1">tRNA (N(6)-L-threonylcarbamoyladenosine(37)-C(2))-methylthiotransferase MtaB</fullName>
    </submittedName>
</protein>
<accession>A0AC61MPV5</accession>
<dbReference type="Proteomes" id="UP000595814">
    <property type="component" value="Chromosome"/>
</dbReference>
<sequence length="432" mass="49367">MKKVSFLTLGCKVNQYETEAMMELFNNKGYKISENDEVCDIYVINTCTVTNLSDRKSRQFISKAKSKNPKAIIAAVGCYSQVSTEEVLAIDGINVILGTKNRSSIVEYCEEAIKTNSIVNKVEDIKNNKDFESLSITKQNHMTRAYIKIQEGCSQFCSYCIIPYARGPIRSRDLNEIYEEALLLSKNDFKEIILTGIHVASYGLDLKSNVSLVDVIEKIATINNIKRIRLSSLEPRIINDDFLSRVKNTNKFCDHFHLSLQSGSDKILKLMNRKYDTKEYLEKVELIRKYFPDAGITTDIIVGFPNETEEDFQDTLKFVNKVAFSKIHVFKYSPRSGTKASKMKNQVDGNIKKLRSSTLIEESKKLTNNFLKEFIGKDLEVLFEEKTDNKIISGYSTNYIRVSTNYNKEFINKIVKTKITDIQDEGVFGIIN</sequence>